<dbReference type="EMBL" id="EQ976757">
    <property type="protein sequence ID" value="EEF26668.1"/>
    <property type="molecule type" value="Genomic_DNA"/>
</dbReference>
<dbReference type="Pfam" id="PF07715">
    <property type="entry name" value="Plug"/>
    <property type="match status" value="1"/>
</dbReference>
<evidence type="ECO:0000256" key="4">
    <source>
        <dbReference type="ARBA" id="ARBA00023065"/>
    </source>
</evidence>
<feature type="chain" id="PRO_5002892048" evidence="5">
    <location>
        <begin position="29"/>
        <end position="361"/>
    </location>
</feature>
<protein>
    <submittedName>
        <fullName evidence="7">Vitamin B12 transporter, putative</fullName>
    </submittedName>
</protein>
<evidence type="ECO:0000256" key="1">
    <source>
        <dbReference type="ARBA" id="ARBA00022496"/>
    </source>
</evidence>
<dbReference type="PANTHER" id="PTHR32552">
    <property type="entry name" value="FERRICHROME IRON RECEPTOR-RELATED"/>
    <property type="match status" value="1"/>
</dbReference>
<dbReference type="InterPro" id="IPR039426">
    <property type="entry name" value="TonB-dep_rcpt-like"/>
</dbReference>
<dbReference type="InterPro" id="IPR037066">
    <property type="entry name" value="Plug_dom_sf"/>
</dbReference>
<dbReference type="InterPro" id="IPR012910">
    <property type="entry name" value="Plug_dom"/>
</dbReference>
<dbReference type="AlphaFoldDB" id="B9TBU6"/>
<keyword evidence="4" id="KW-0813">Transport</keyword>
<feature type="domain" description="TonB-dependent receptor plug" evidence="6">
    <location>
        <begin position="63"/>
        <end position="172"/>
    </location>
</feature>
<dbReference type="PANTHER" id="PTHR32552:SF68">
    <property type="entry name" value="FERRICHROME OUTER MEMBRANE TRANSPORTER_PHAGE RECEPTOR"/>
    <property type="match status" value="1"/>
</dbReference>
<dbReference type="Proteomes" id="UP000008311">
    <property type="component" value="Unassembled WGS sequence"/>
</dbReference>
<keyword evidence="3" id="KW-0408">Iron</keyword>
<evidence type="ECO:0000256" key="5">
    <source>
        <dbReference type="SAM" id="SignalP"/>
    </source>
</evidence>
<dbReference type="Gene3D" id="2.170.130.10">
    <property type="entry name" value="TonB-dependent receptor, plug domain"/>
    <property type="match status" value="1"/>
</dbReference>
<evidence type="ECO:0000313" key="8">
    <source>
        <dbReference type="Proteomes" id="UP000008311"/>
    </source>
</evidence>
<evidence type="ECO:0000256" key="2">
    <source>
        <dbReference type="ARBA" id="ARBA00022729"/>
    </source>
</evidence>
<feature type="signal peptide" evidence="5">
    <location>
        <begin position="1"/>
        <end position="28"/>
    </location>
</feature>
<dbReference type="GO" id="GO:0006826">
    <property type="term" value="P:iron ion transport"/>
    <property type="evidence" value="ECO:0007669"/>
    <property type="project" value="UniProtKB-KW"/>
</dbReference>
<keyword evidence="2 5" id="KW-0732">Signal</keyword>
<keyword evidence="8" id="KW-1185">Reference proteome</keyword>
<sequence>MLGNSNCNGRKIRLTLLIVLWLSFQANAQTSTDSPSQDITEIPVEQLFNLEVVTASKFAQQVIDAPAAVTVVTAEDIRAYGYRTLAEILNSVRGLHTTYDRIYQYLGGRGFGRPGDYTGRIMVLIDGYAADDNLYNQSYLGNDGILDTALIDRVEYVPGSGSSAYGNNAYFGIINIVTKDGHQLSGGQASVGIGSYQSKDYRITYGDSLKNGADFVLSASGFDSNGQTLTFPEISSSAIHGLDYENNQRLFGKLHYEEVSIEGGYSRRLKAAPTAPYASDPNSRNYYEDTNGFLNIGYDRDISPELKAAAKTYVGYYTFNQNAFYSGISDRENDLGQWWGSRFKIYRNLVSGTQIGIRDRV</sequence>
<gene>
    <name evidence="7" type="ORF">RCOM_0266520</name>
</gene>
<name>B9TBU6_RICCO</name>
<keyword evidence="4" id="KW-0406">Ion transport</keyword>
<proteinExistence type="predicted"/>
<keyword evidence="1" id="KW-0410">Iron transport</keyword>
<reference evidence="8" key="1">
    <citation type="journal article" date="2010" name="Nat. Biotechnol.">
        <title>Draft genome sequence of the oilseed species Ricinus communis.</title>
        <authorList>
            <person name="Chan A.P."/>
            <person name="Crabtree J."/>
            <person name="Zhao Q."/>
            <person name="Lorenzi H."/>
            <person name="Orvis J."/>
            <person name="Puiu D."/>
            <person name="Melake-Berhan A."/>
            <person name="Jones K.M."/>
            <person name="Redman J."/>
            <person name="Chen G."/>
            <person name="Cahoon E.B."/>
            <person name="Gedil M."/>
            <person name="Stanke M."/>
            <person name="Haas B.J."/>
            <person name="Wortman J.R."/>
            <person name="Fraser-Liggett C.M."/>
            <person name="Ravel J."/>
            <person name="Rabinowicz P.D."/>
        </authorList>
    </citation>
    <scope>NUCLEOTIDE SEQUENCE [LARGE SCALE GENOMIC DNA]</scope>
    <source>
        <strain evidence="8">cv. Hale</strain>
    </source>
</reference>
<evidence type="ECO:0000256" key="3">
    <source>
        <dbReference type="ARBA" id="ARBA00023004"/>
    </source>
</evidence>
<dbReference type="SUPFAM" id="SSF56935">
    <property type="entry name" value="Porins"/>
    <property type="match status" value="1"/>
</dbReference>
<accession>B9TBU6</accession>
<dbReference type="InParanoid" id="B9TBU6"/>
<organism evidence="7 8">
    <name type="scientific">Ricinus communis</name>
    <name type="common">Castor bean</name>
    <dbReference type="NCBI Taxonomy" id="3988"/>
    <lineage>
        <taxon>Eukaryota</taxon>
        <taxon>Viridiplantae</taxon>
        <taxon>Streptophyta</taxon>
        <taxon>Embryophyta</taxon>
        <taxon>Tracheophyta</taxon>
        <taxon>Spermatophyta</taxon>
        <taxon>Magnoliopsida</taxon>
        <taxon>eudicotyledons</taxon>
        <taxon>Gunneridae</taxon>
        <taxon>Pentapetalae</taxon>
        <taxon>rosids</taxon>
        <taxon>fabids</taxon>
        <taxon>Malpighiales</taxon>
        <taxon>Euphorbiaceae</taxon>
        <taxon>Acalyphoideae</taxon>
        <taxon>Acalypheae</taxon>
        <taxon>Ricinus</taxon>
    </lineage>
</organism>
<evidence type="ECO:0000259" key="6">
    <source>
        <dbReference type="Pfam" id="PF07715"/>
    </source>
</evidence>
<dbReference type="PROSITE" id="PS52016">
    <property type="entry name" value="TONB_DEPENDENT_REC_3"/>
    <property type="match status" value="1"/>
</dbReference>
<evidence type="ECO:0000313" key="7">
    <source>
        <dbReference type="EMBL" id="EEF26668.1"/>
    </source>
</evidence>